<feature type="domain" description="CHAT" evidence="1">
    <location>
        <begin position="71"/>
        <end position="339"/>
    </location>
</feature>
<dbReference type="InterPro" id="IPR024983">
    <property type="entry name" value="CHAT_dom"/>
</dbReference>
<comment type="caution">
    <text evidence="2">The sequence shown here is derived from an EMBL/GenBank/DDBJ whole genome shotgun (WGS) entry which is preliminary data.</text>
</comment>
<gene>
    <name evidence="2" type="ORF">SIID45300_01591</name>
</gene>
<evidence type="ECO:0000313" key="2">
    <source>
        <dbReference type="EMBL" id="GAB0057267.1"/>
    </source>
</evidence>
<keyword evidence="3" id="KW-1185">Reference proteome</keyword>
<dbReference type="EMBL" id="BAAFGK010000004">
    <property type="protein sequence ID" value="GAB0057267.1"/>
    <property type="molecule type" value="Genomic_DNA"/>
</dbReference>
<evidence type="ECO:0000259" key="1">
    <source>
        <dbReference type="Pfam" id="PF12770"/>
    </source>
</evidence>
<evidence type="ECO:0000313" key="3">
    <source>
        <dbReference type="Proteomes" id="UP001628193"/>
    </source>
</evidence>
<dbReference type="Pfam" id="PF12770">
    <property type="entry name" value="CHAT"/>
    <property type="match status" value="1"/>
</dbReference>
<dbReference type="RefSeq" id="WP_420904966.1">
    <property type="nucleotide sequence ID" value="NZ_BAAFGK010000004.1"/>
</dbReference>
<proteinExistence type="predicted"/>
<dbReference type="Proteomes" id="UP001628193">
    <property type="component" value="Unassembled WGS sequence"/>
</dbReference>
<protein>
    <recommendedName>
        <fullName evidence="1">CHAT domain-containing protein</fullName>
    </recommendedName>
</protein>
<reference evidence="2 3" key="1">
    <citation type="submission" date="2024-09" db="EMBL/GenBank/DDBJ databases">
        <title>Draft genome sequence of Candidatus Magnetaquicoccaceae bacterium FCR-1.</title>
        <authorList>
            <person name="Shimoshige H."/>
            <person name="Shimamura S."/>
            <person name="Taoka A."/>
            <person name="Kobayashi H."/>
            <person name="Maekawa T."/>
        </authorList>
    </citation>
    <scope>NUCLEOTIDE SEQUENCE [LARGE SCALE GENOMIC DNA]</scope>
    <source>
        <strain evidence="2 3">FCR-1</strain>
    </source>
</reference>
<name>A0ABQ0C8R1_9PROT</name>
<accession>A0ABQ0C8R1</accession>
<sequence length="378" mass="41086">MNVTVELKIKRGEGIHVTRIAIAGQPVGEDRAVSDDELATLRLVVDGVRQLLSHPGPPGMAEDATRAIGIELFHTWLSPVWERILPALPPAGQTTNLAIVSDTLEILLLPWESLLPPERDPLGLDMAFAIQRRVLGLPPANRCRALSPGPLRLLFQASAPDGFPIATTTQARDAFAACLPDNSQPDAPRTDLRVVENGTWDALRQEIDSHQPHAIHLSGPALIRGTQGFFGFEEPEDRLVDARTAREIAHELLRFSGAGILIVSGREQGKSPPLAATGALCQGLIASGEFPMALAWPETLENDAARLFFGTLHTALAQGERVDAALTRARRALLPLTATSGRPDWLLPTLYARGEQPHLFHGAFQLSHRTKWLHDAPE</sequence>
<organism evidence="2 3">
    <name type="scientific">Candidatus Magnetaquiglobus chichijimensis</name>
    <dbReference type="NCBI Taxonomy" id="3141448"/>
    <lineage>
        <taxon>Bacteria</taxon>
        <taxon>Pseudomonadati</taxon>
        <taxon>Pseudomonadota</taxon>
        <taxon>Magnetococcia</taxon>
        <taxon>Magnetococcales</taxon>
        <taxon>Candidatus Magnetaquicoccaceae</taxon>
        <taxon>Candidatus Magnetaquiglobus</taxon>
    </lineage>
</organism>